<dbReference type="GO" id="GO:0009099">
    <property type="term" value="P:L-valine biosynthetic process"/>
    <property type="evidence" value="ECO:0007669"/>
    <property type="project" value="UniProtKB-UniPathway"/>
</dbReference>
<dbReference type="SUPFAM" id="SSF56752">
    <property type="entry name" value="D-aminoacid aminotransferase-like PLP-dependent enzymes"/>
    <property type="match status" value="1"/>
</dbReference>
<dbReference type="GO" id="GO:0005829">
    <property type="term" value="C:cytosol"/>
    <property type="evidence" value="ECO:0007669"/>
    <property type="project" value="TreeGrafter"/>
</dbReference>
<keyword evidence="10 16" id="KW-0663">Pyridoxal phosphate</keyword>
<dbReference type="Pfam" id="PF01063">
    <property type="entry name" value="Aminotran_4"/>
    <property type="match status" value="1"/>
</dbReference>
<dbReference type="InterPro" id="IPR005785">
    <property type="entry name" value="B_amino_transI"/>
</dbReference>
<keyword evidence="7 17" id="KW-0032">Aminotransferase</keyword>
<sequence length="305" mass="34105">MVEKAKLIWLDGEFIPWDQAQVHILTHTLHYGLGVFEGIRAYQCADGRTAIFRLTEHIRRLFDSAHVMQMAIPFSRADLEEVCLEILRLNGQKEAYIRPLVFVGDGVMGLNPAGNPIRVAVISWKWGAYLGDEGLSQGVRVKTSAFARHHVRIMMTKTKTVGNYVNSILAKREAIQSGYDEAILLDTEGYVSEASGENIFMVRDGVLRTPPLTSILPGITRDCILTIARDMGISAKEGRFSLDDLYLADEAFLTGTAAEVTPIREVDHRVIGSGKPGPITRKLQEAYFKAVKGQEPRYTHWLTYI</sequence>
<evidence type="ECO:0000256" key="9">
    <source>
        <dbReference type="ARBA" id="ARBA00022679"/>
    </source>
</evidence>
<comment type="function">
    <text evidence="2 17">Acts on leucine, isoleucine and valine.</text>
</comment>
<dbReference type="EC" id="2.6.1.42" evidence="17"/>
<evidence type="ECO:0000313" key="18">
    <source>
        <dbReference type="EMBL" id="HGB15480.1"/>
    </source>
</evidence>
<dbReference type="PANTHER" id="PTHR42743">
    <property type="entry name" value="AMINO-ACID AMINOTRANSFERASE"/>
    <property type="match status" value="1"/>
</dbReference>
<evidence type="ECO:0000256" key="3">
    <source>
        <dbReference type="ARBA" id="ARBA00004824"/>
    </source>
</evidence>
<dbReference type="UniPathway" id="UPA00048">
    <property type="reaction ID" value="UER00073"/>
</dbReference>
<dbReference type="InterPro" id="IPR033939">
    <property type="entry name" value="BCAT_family"/>
</dbReference>
<comment type="caution">
    <text evidence="18">The sequence shown here is derived from an EMBL/GenBank/DDBJ whole genome shotgun (WGS) entry which is preliminary data.</text>
</comment>
<evidence type="ECO:0000256" key="7">
    <source>
        <dbReference type="ARBA" id="ARBA00022576"/>
    </source>
</evidence>
<evidence type="ECO:0000256" key="2">
    <source>
        <dbReference type="ARBA" id="ARBA00003109"/>
    </source>
</evidence>
<evidence type="ECO:0000256" key="5">
    <source>
        <dbReference type="ARBA" id="ARBA00005072"/>
    </source>
</evidence>
<comment type="catalytic activity">
    <reaction evidence="14 17">
        <text>L-leucine + 2-oxoglutarate = 4-methyl-2-oxopentanoate + L-glutamate</text>
        <dbReference type="Rhea" id="RHEA:18321"/>
        <dbReference type="ChEBI" id="CHEBI:16810"/>
        <dbReference type="ChEBI" id="CHEBI:17865"/>
        <dbReference type="ChEBI" id="CHEBI:29985"/>
        <dbReference type="ChEBI" id="CHEBI:57427"/>
        <dbReference type="EC" id="2.6.1.42"/>
    </reaction>
</comment>
<comment type="catalytic activity">
    <reaction evidence="13 17">
        <text>L-isoleucine + 2-oxoglutarate = (S)-3-methyl-2-oxopentanoate + L-glutamate</text>
        <dbReference type="Rhea" id="RHEA:24801"/>
        <dbReference type="ChEBI" id="CHEBI:16810"/>
        <dbReference type="ChEBI" id="CHEBI:29985"/>
        <dbReference type="ChEBI" id="CHEBI:35146"/>
        <dbReference type="ChEBI" id="CHEBI:58045"/>
        <dbReference type="EC" id="2.6.1.42"/>
    </reaction>
</comment>
<evidence type="ECO:0000256" key="13">
    <source>
        <dbReference type="ARBA" id="ARBA00048798"/>
    </source>
</evidence>
<evidence type="ECO:0000256" key="10">
    <source>
        <dbReference type="ARBA" id="ARBA00022898"/>
    </source>
</evidence>
<dbReference type="InterPro" id="IPR043131">
    <property type="entry name" value="BCAT-like_N"/>
</dbReference>
<evidence type="ECO:0000256" key="1">
    <source>
        <dbReference type="ARBA" id="ARBA00001933"/>
    </source>
</evidence>
<evidence type="ECO:0000256" key="12">
    <source>
        <dbReference type="ARBA" id="ARBA00048212"/>
    </source>
</evidence>
<keyword evidence="11 17" id="KW-0100">Branched-chain amino acid biosynthesis</keyword>
<keyword evidence="8 17" id="KW-0028">Amino-acid biosynthesis</keyword>
<dbReference type="InterPro" id="IPR036038">
    <property type="entry name" value="Aminotransferase-like"/>
</dbReference>
<dbReference type="Gene3D" id="3.20.10.10">
    <property type="entry name" value="D-amino Acid Aminotransferase, subunit A, domain 2"/>
    <property type="match status" value="1"/>
</dbReference>
<dbReference type="InterPro" id="IPR001544">
    <property type="entry name" value="Aminotrans_IV"/>
</dbReference>
<dbReference type="InterPro" id="IPR018300">
    <property type="entry name" value="Aminotrans_IV_CS"/>
</dbReference>
<evidence type="ECO:0000256" key="4">
    <source>
        <dbReference type="ARBA" id="ARBA00004931"/>
    </source>
</evidence>
<dbReference type="InterPro" id="IPR043132">
    <property type="entry name" value="BCAT-like_C"/>
</dbReference>
<accession>A0A7C3SJZ1</accession>
<comment type="cofactor">
    <cofactor evidence="1 16">
        <name>pyridoxal 5'-phosphate</name>
        <dbReference type="ChEBI" id="CHEBI:597326"/>
    </cofactor>
</comment>
<dbReference type="Gene3D" id="3.30.470.10">
    <property type="match status" value="1"/>
</dbReference>
<dbReference type="NCBIfam" id="TIGR01122">
    <property type="entry name" value="ilvE_I"/>
    <property type="match status" value="1"/>
</dbReference>
<comment type="similarity">
    <text evidence="6 15">Belongs to the class-IV pyridoxal-phosphate-dependent aminotransferase family.</text>
</comment>
<name>A0A7C3SJZ1_9BACT</name>
<dbReference type="PANTHER" id="PTHR42743:SF11">
    <property type="entry name" value="AMINODEOXYCHORISMATE LYASE"/>
    <property type="match status" value="1"/>
</dbReference>
<comment type="catalytic activity">
    <reaction evidence="12 17">
        <text>L-valine + 2-oxoglutarate = 3-methyl-2-oxobutanoate + L-glutamate</text>
        <dbReference type="Rhea" id="RHEA:24813"/>
        <dbReference type="ChEBI" id="CHEBI:11851"/>
        <dbReference type="ChEBI" id="CHEBI:16810"/>
        <dbReference type="ChEBI" id="CHEBI:29985"/>
        <dbReference type="ChEBI" id="CHEBI:57762"/>
        <dbReference type="EC" id="2.6.1.42"/>
    </reaction>
</comment>
<keyword evidence="9 17" id="KW-0808">Transferase</keyword>
<dbReference type="FunFam" id="3.20.10.10:FF:000001">
    <property type="entry name" value="Branched-chain-amino-acid aminotransferase"/>
    <property type="match status" value="1"/>
</dbReference>
<reference evidence="18" key="1">
    <citation type="journal article" date="2020" name="mSystems">
        <title>Genome- and Community-Level Interaction Insights into Carbon Utilization and Element Cycling Functions of Hydrothermarchaeota in Hydrothermal Sediment.</title>
        <authorList>
            <person name="Zhou Z."/>
            <person name="Liu Y."/>
            <person name="Xu W."/>
            <person name="Pan J."/>
            <person name="Luo Z.H."/>
            <person name="Li M."/>
        </authorList>
    </citation>
    <scope>NUCLEOTIDE SEQUENCE [LARGE SCALE GENOMIC DNA]</scope>
    <source>
        <strain evidence="18">SpSt-776</strain>
    </source>
</reference>
<proteinExistence type="inferred from homology"/>
<evidence type="ECO:0000256" key="16">
    <source>
        <dbReference type="RuleBase" id="RU004516"/>
    </source>
</evidence>
<gene>
    <name evidence="17" type="primary">ilvE</name>
    <name evidence="18" type="ORF">ENV62_09640</name>
</gene>
<organism evidence="18">
    <name type="scientific">Desulfobacca acetoxidans</name>
    <dbReference type="NCBI Taxonomy" id="60893"/>
    <lineage>
        <taxon>Bacteria</taxon>
        <taxon>Pseudomonadati</taxon>
        <taxon>Thermodesulfobacteriota</taxon>
        <taxon>Desulfobaccia</taxon>
        <taxon>Desulfobaccales</taxon>
        <taxon>Desulfobaccaceae</taxon>
        <taxon>Desulfobacca</taxon>
    </lineage>
</organism>
<evidence type="ECO:0000256" key="8">
    <source>
        <dbReference type="ARBA" id="ARBA00022605"/>
    </source>
</evidence>
<evidence type="ECO:0000256" key="11">
    <source>
        <dbReference type="ARBA" id="ARBA00023304"/>
    </source>
</evidence>
<dbReference type="NCBIfam" id="NF005146">
    <property type="entry name" value="PRK06606.1"/>
    <property type="match status" value="1"/>
</dbReference>
<dbReference type="UniPathway" id="UPA00049">
    <property type="reaction ID" value="UER00062"/>
</dbReference>
<comment type="pathway">
    <text evidence="5 17">Amino-acid biosynthesis; L-leucine biosynthesis; L-leucine from 3-methyl-2-oxobutanoate: step 4/4.</text>
</comment>
<evidence type="ECO:0000256" key="14">
    <source>
        <dbReference type="ARBA" id="ARBA00049229"/>
    </source>
</evidence>
<protein>
    <recommendedName>
        <fullName evidence="17">Branched-chain-amino-acid aminotransferase</fullName>
        <shortName evidence="17">BCAT</shortName>
        <ecNumber evidence="17">2.6.1.42</ecNumber>
    </recommendedName>
</protein>
<comment type="pathway">
    <text evidence="4 17">Amino-acid biosynthesis; L-valine biosynthesis; L-valine from pyruvate: step 4/4.</text>
</comment>
<dbReference type="GO" id="GO:0004084">
    <property type="term" value="F:branched-chain-amino-acid transaminase activity"/>
    <property type="evidence" value="ECO:0007669"/>
    <property type="project" value="UniProtKB-EC"/>
</dbReference>
<dbReference type="PROSITE" id="PS00770">
    <property type="entry name" value="AA_TRANSFER_CLASS_4"/>
    <property type="match status" value="1"/>
</dbReference>
<evidence type="ECO:0000256" key="17">
    <source>
        <dbReference type="RuleBase" id="RU364094"/>
    </source>
</evidence>
<evidence type="ECO:0000256" key="6">
    <source>
        <dbReference type="ARBA" id="ARBA00009320"/>
    </source>
</evidence>
<evidence type="ECO:0000256" key="15">
    <source>
        <dbReference type="RuleBase" id="RU004106"/>
    </source>
</evidence>
<dbReference type="AlphaFoldDB" id="A0A7C3SJZ1"/>
<dbReference type="GO" id="GO:0009097">
    <property type="term" value="P:isoleucine biosynthetic process"/>
    <property type="evidence" value="ECO:0007669"/>
    <property type="project" value="UniProtKB-UniPathway"/>
</dbReference>
<dbReference type="EMBL" id="DTHB01000053">
    <property type="protein sequence ID" value="HGB15480.1"/>
    <property type="molecule type" value="Genomic_DNA"/>
</dbReference>
<dbReference type="CDD" id="cd01557">
    <property type="entry name" value="BCAT_beta_family"/>
    <property type="match status" value="1"/>
</dbReference>
<dbReference type="UniPathway" id="UPA00047">
    <property type="reaction ID" value="UER00058"/>
</dbReference>
<comment type="pathway">
    <text evidence="3 17">Amino-acid biosynthesis; L-isoleucine biosynthesis; L-isoleucine from 2-oxobutanoate: step 4/4.</text>
</comment>
<dbReference type="InterPro" id="IPR050571">
    <property type="entry name" value="Class-IV_PLP-Dep_Aminotrnsfr"/>
</dbReference>
<dbReference type="GO" id="GO:0009098">
    <property type="term" value="P:L-leucine biosynthetic process"/>
    <property type="evidence" value="ECO:0007669"/>
    <property type="project" value="UniProtKB-UniPathway"/>
</dbReference>